<sequence length="255" mass="27505">MAGTSIHSVQRGAATIAYRRCPGRGPGIVFLGGLKSDMTGAKATALEAYAQERGHAFVRFDYQGHGVSSGDFRDGTIGTWADDAIAVLDAVTEGPQILVGSSMGGWIMLLAALARPECVRALVGIAPAPDFTERLMWAQMDAEARATLERDGEWRQPSLYDDAGYPITRALIEDGRRHLLLDRPLALPPVPVRLIHGQRDPDVPWRTSLDLAAAIAHDDVRVTLVKDGDHRLSRPQDLDLITRQVGELLGGGAPC</sequence>
<evidence type="ECO:0000313" key="13">
    <source>
        <dbReference type="EMBL" id="TWB22456.1"/>
    </source>
</evidence>
<organism evidence="13 14">
    <name type="scientific">Nitrospirillum amazonense</name>
    <dbReference type="NCBI Taxonomy" id="28077"/>
    <lineage>
        <taxon>Bacteria</taxon>
        <taxon>Pseudomonadati</taxon>
        <taxon>Pseudomonadota</taxon>
        <taxon>Alphaproteobacteria</taxon>
        <taxon>Rhodospirillales</taxon>
        <taxon>Azospirillaceae</taxon>
        <taxon>Nitrospirillum</taxon>
    </lineage>
</organism>
<dbReference type="Gene3D" id="3.40.50.1820">
    <property type="entry name" value="alpha/beta hydrolase"/>
    <property type="match status" value="1"/>
</dbReference>
<proteinExistence type="predicted"/>
<feature type="domain" description="AB hydrolase-1" evidence="12">
    <location>
        <begin position="44"/>
        <end position="236"/>
    </location>
</feature>
<evidence type="ECO:0000256" key="7">
    <source>
        <dbReference type="ARBA" id="ARBA00042645"/>
    </source>
</evidence>
<evidence type="ECO:0000256" key="8">
    <source>
        <dbReference type="ARBA" id="ARBA00042704"/>
    </source>
</evidence>
<dbReference type="Pfam" id="PF12697">
    <property type="entry name" value="Abhydrolase_6"/>
    <property type="match status" value="1"/>
</dbReference>
<name>A0A560FLI1_9PROT</name>
<evidence type="ECO:0000256" key="10">
    <source>
        <dbReference type="ARBA" id="ARBA00047409"/>
    </source>
</evidence>
<dbReference type="Proteomes" id="UP000319859">
    <property type="component" value="Unassembled WGS sequence"/>
</dbReference>
<accession>A0A560FLI1</accession>
<comment type="catalytic activity">
    <reaction evidence="10">
        <text>S-hexadecanoyl-L-cysteinyl-[protein] + H2O = L-cysteinyl-[protein] + hexadecanoate + H(+)</text>
        <dbReference type="Rhea" id="RHEA:19233"/>
        <dbReference type="Rhea" id="RHEA-COMP:10131"/>
        <dbReference type="Rhea" id="RHEA-COMP:11032"/>
        <dbReference type="ChEBI" id="CHEBI:7896"/>
        <dbReference type="ChEBI" id="CHEBI:15377"/>
        <dbReference type="ChEBI" id="CHEBI:15378"/>
        <dbReference type="ChEBI" id="CHEBI:29950"/>
        <dbReference type="ChEBI" id="CHEBI:74151"/>
        <dbReference type="EC" id="3.1.2.22"/>
    </reaction>
    <physiologicalReaction direction="left-to-right" evidence="10">
        <dbReference type="Rhea" id="RHEA:19234"/>
    </physiologicalReaction>
</comment>
<gene>
    <name evidence="13" type="ORF">FBZ89_10377</name>
</gene>
<dbReference type="AlphaFoldDB" id="A0A560FLI1"/>
<dbReference type="InterPro" id="IPR029058">
    <property type="entry name" value="AB_hydrolase_fold"/>
</dbReference>
<dbReference type="EMBL" id="VITN01000003">
    <property type="protein sequence ID" value="TWB22456.1"/>
    <property type="molecule type" value="Genomic_DNA"/>
</dbReference>
<reference evidence="13 14" key="1">
    <citation type="submission" date="2019-06" db="EMBL/GenBank/DDBJ databases">
        <title>Genomic Encyclopedia of Type Strains, Phase IV (KMG-V): Genome sequencing to study the core and pangenomes of soil and plant-associated prokaryotes.</title>
        <authorList>
            <person name="Whitman W."/>
        </authorList>
    </citation>
    <scope>NUCLEOTIDE SEQUENCE [LARGE SCALE GENOMIC DNA]</scope>
    <source>
        <strain evidence="13 14">BR 11880</strain>
    </source>
</reference>
<evidence type="ECO:0000256" key="11">
    <source>
        <dbReference type="ARBA" id="ARBA00047972"/>
    </source>
</evidence>
<comment type="function">
    <text evidence="9">Acts as an acyl-protein thioesterase that hydrolyzes fatty acids from acylated residues in proteins. Regulates the mitochondrial S-depalmitoylation of the nucleophilic active site residue of peroxiredoxin-5/PRDX5, a key antioxidant protein, therefore modulating mitochondrial antioxidant ability. Also catalyzes the deglucuronidation of mycophenolic acid acyl-glucuronide, an active metabolite of the immunosuppressant drug mycophenolate.</text>
</comment>
<evidence type="ECO:0000256" key="6">
    <source>
        <dbReference type="ARBA" id="ARBA00041520"/>
    </source>
</evidence>
<comment type="catalytic activity">
    <reaction evidence="11">
        <text>mycophenolic acid O-acyl-beta-D-glucuronide + H2O = mycophenolate + D-glucuronate + H(+)</text>
        <dbReference type="Rhea" id="RHEA:34179"/>
        <dbReference type="ChEBI" id="CHEBI:15377"/>
        <dbReference type="ChEBI" id="CHEBI:15378"/>
        <dbReference type="ChEBI" id="CHEBI:58720"/>
        <dbReference type="ChEBI" id="CHEBI:62932"/>
        <dbReference type="ChEBI" id="CHEBI:66982"/>
        <dbReference type="EC" id="3.1.1.93"/>
    </reaction>
    <physiologicalReaction direction="left-to-right" evidence="11">
        <dbReference type="Rhea" id="RHEA:34180"/>
    </physiologicalReaction>
</comment>
<keyword evidence="3" id="KW-0809">Transit peptide</keyword>
<dbReference type="InterPro" id="IPR052382">
    <property type="entry name" value="ABHD10_acyl-thioesterase"/>
</dbReference>
<evidence type="ECO:0000256" key="5">
    <source>
        <dbReference type="ARBA" id="ARBA00039314"/>
    </source>
</evidence>
<dbReference type="InterPro" id="IPR000073">
    <property type="entry name" value="AB_hydrolase_1"/>
</dbReference>
<evidence type="ECO:0000256" key="4">
    <source>
        <dbReference type="ARBA" id="ARBA00039132"/>
    </source>
</evidence>
<evidence type="ECO:0000256" key="1">
    <source>
        <dbReference type="ARBA" id="ARBA00012423"/>
    </source>
</evidence>
<dbReference type="EC" id="3.1.1.93" evidence="4"/>
<evidence type="ECO:0000256" key="3">
    <source>
        <dbReference type="ARBA" id="ARBA00022946"/>
    </source>
</evidence>
<keyword evidence="2" id="KW-0378">Hydrolase</keyword>
<dbReference type="GO" id="GO:0008474">
    <property type="term" value="F:palmitoyl-(protein) hydrolase activity"/>
    <property type="evidence" value="ECO:0007669"/>
    <property type="project" value="UniProtKB-EC"/>
</dbReference>
<comment type="caution">
    <text evidence="13">The sequence shown here is derived from an EMBL/GenBank/DDBJ whole genome shotgun (WGS) entry which is preliminary data.</text>
</comment>
<evidence type="ECO:0000313" key="14">
    <source>
        <dbReference type="Proteomes" id="UP000319859"/>
    </source>
</evidence>
<dbReference type="EC" id="3.1.2.22" evidence="1"/>
<dbReference type="PANTHER" id="PTHR16138">
    <property type="entry name" value="MYCOPHENOLIC ACID ACYL-GLUCURONIDE ESTERASE, MITOCHONDRIAL"/>
    <property type="match status" value="1"/>
</dbReference>
<dbReference type="OrthoDB" id="9813296at2"/>
<evidence type="ECO:0000256" key="2">
    <source>
        <dbReference type="ARBA" id="ARBA00022801"/>
    </source>
</evidence>
<evidence type="ECO:0000259" key="12">
    <source>
        <dbReference type="Pfam" id="PF12697"/>
    </source>
</evidence>
<dbReference type="PANTHER" id="PTHR16138:SF7">
    <property type="entry name" value="PALMITOYL-PROTEIN THIOESTERASE ABHD10, MITOCHONDRIAL"/>
    <property type="match status" value="1"/>
</dbReference>
<evidence type="ECO:0000256" key="9">
    <source>
        <dbReference type="ARBA" id="ARBA00046047"/>
    </source>
</evidence>
<dbReference type="GO" id="GO:0102390">
    <property type="term" value="F:mycophenolic acid acyl-glucuronide esterase activity"/>
    <property type="evidence" value="ECO:0007669"/>
    <property type="project" value="UniProtKB-EC"/>
</dbReference>
<protein>
    <recommendedName>
        <fullName evidence="5">Palmitoyl-protein thioesterase ABHD10, mitochondrial</fullName>
        <ecNumber evidence="4">3.1.1.93</ecNumber>
        <ecNumber evidence="1">3.1.2.22</ecNumber>
    </recommendedName>
    <alternativeName>
        <fullName evidence="7">Acyl-protein thioesterase ABHD10</fullName>
    </alternativeName>
    <alternativeName>
        <fullName evidence="8">Alpha/beta hydrolase domain-containing protein 10</fullName>
    </alternativeName>
    <alternativeName>
        <fullName evidence="6">Mycophenolic acid acyl-glucuronide esterase, mitochondrial</fullName>
    </alternativeName>
</protein>
<dbReference type="SUPFAM" id="SSF53474">
    <property type="entry name" value="alpha/beta-Hydrolases"/>
    <property type="match status" value="1"/>
</dbReference>